<proteinExistence type="inferred from homology"/>
<feature type="transmembrane region" description="Helical" evidence="8">
    <location>
        <begin position="129"/>
        <end position="153"/>
    </location>
</feature>
<keyword evidence="6 8" id="KW-0534">Nitrate assimilation</keyword>
<comment type="similarity">
    <text evidence="2 8">Belongs to the major facilitator superfamily. Nitrate/nitrite porter (TC 2.A.1.8) family.</text>
</comment>
<feature type="transmembrane region" description="Helical" evidence="8">
    <location>
        <begin position="421"/>
        <end position="444"/>
    </location>
</feature>
<dbReference type="NCBIfam" id="TIGR00886">
    <property type="entry name" value="2A0108"/>
    <property type="match status" value="1"/>
</dbReference>
<feature type="transmembrane region" description="Helical" evidence="8">
    <location>
        <begin position="165"/>
        <end position="188"/>
    </location>
</feature>
<evidence type="ECO:0000313" key="10">
    <source>
        <dbReference type="EMBL" id="EPS25438.1"/>
    </source>
</evidence>
<evidence type="ECO:0000259" key="9">
    <source>
        <dbReference type="PROSITE" id="PS50850"/>
    </source>
</evidence>
<dbReference type="EMBL" id="KB644408">
    <property type="protein sequence ID" value="EPS25438.1"/>
    <property type="molecule type" value="Genomic_DNA"/>
</dbReference>
<feature type="transmembrane region" description="Helical" evidence="8">
    <location>
        <begin position="33"/>
        <end position="55"/>
    </location>
</feature>
<dbReference type="PROSITE" id="PS50850">
    <property type="entry name" value="MFS"/>
    <property type="match status" value="1"/>
</dbReference>
<keyword evidence="11" id="KW-1185">Reference proteome</keyword>
<dbReference type="STRING" id="933388.S8AI88"/>
<dbReference type="Pfam" id="PF07690">
    <property type="entry name" value="MFS_1"/>
    <property type="match status" value="1"/>
</dbReference>
<feature type="domain" description="Major facilitator superfamily (MFS) profile" evidence="9">
    <location>
        <begin position="37"/>
        <end position="508"/>
    </location>
</feature>
<dbReference type="PhylomeDB" id="S8AI88"/>
<evidence type="ECO:0000256" key="2">
    <source>
        <dbReference type="ARBA" id="ARBA00008432"/>
    </source>
</evidence>
<dbReference type="InterPro" id="IPR036259">
    <property type="entry name" value="MFS_trans_sf"/>
</dbReference>
<dbReference type="Gene3D" id="1.20.1250.20">
    <property type="entry name" value="MFS general substrate transporter like domains"/>
    <property type="match status" value="2"/>
</dbReference>
<evidence type="ECO:0000256" key="7">
    <source>
        <dbReference type="ARBA" id="ARBA00023136"/>
    </source>
</evidence>
<name>S8AI88_PENO1</name>
<evidence type="ECO:0000256" key="1">
    <source>
        <dbReference type="ARBA" id="ARBA00004141"/>
    </source>
</evidence>
<feature type="transmembrane region" description="Helical" evidence="8">
    <location>
        <begin position="362"/>
        <end position="384"/>
    </location>
</feature>
<dbReference type="GO" id="GO:0042128">
    <property type="term" value="P:nitrate assimilation"/>
    <property type="evidence" value="ECO:0007669"/>
    <property type="project" value="UniProtKB-UniRule"/>
</dbReference>
<dbReference type="HOGENOM" id="CLU_024204_1_1_1"/>
<dbReference type="AlphaFoldDB" id="S8AI88"/>
<evidence type="ECO:0000256" key="8">
    <source>
        <dbReference type="RuleBase" id="RU366033"/>
    </source>
</evidence>
<dbReference type="OrthoDB" id="434240at2759"/>
<feature type="transmembrane region" description="Helical" evidence="8">
    <location>
        <begin position="486"/>
        <end position="503"/>
    </location>
</feature>
<dbReference type="GO" id="GO:0015112">
    <property type="term" value="F:nitrate transmembrane transporter activity"/>
    <property type="evidence" value="ECO:0007669"/>
    <property type="project" value="UniProtKB-UniRule"/>
</dbReference>
<dbReference type="InterPro" id="IPR020846">
    <property type="entry name" value="MFS_dom"/>
</dbReference>
<feature type="transmembrane region" description="Helical" evidence="8">
    <location>
        <begin position="200"/>
        <end position="220"/>
    </location>
</feature>
<dbReference type="Proteomes" id="UP000019376">
    <property type="component" value="Unassembled WGS sequence"/>
</dbReference>
<evidence type="ECO:0000256" key="3">
    <source>
        <dbReference type="ARBA" id="ARBA00022448"/>
    </source>
</evidence>
<dbReference type="PANTHER" id="PTHR23515">
    <property type="entry name" value="HIGH-AFFINITY NITRATE TRANSPORTER 2.3"/>
    <property type="match status" value="1"/>
</dbReference>
<evidence type="ECO:0000256" key="5">
    <source>
        <dbReference type="ARBA" id="ARBA00022989"/>
    </source>
</evidence>
<dbReference type="SUPFAM" id="SSF103473">
    <property type="entry name" value="MFS general substrate transporter"/>
    <property type="match status" value="1"/>
</dbReference>
<organism evidence="10 11">
    <name type="scientific">Penicillium oxalicum (strain 114-2 / CGMCC 5302)</name>
    <name type="common">Penicillium decumbens</name>
    <dbReference type="NCBI Taxonomy" id="933388"/>
    <lineage>
        <taxon>Eukaryota</taxon>
        <taxon>Fungi</taxon>
        <taxon>Dikarya</taxon>
        <taxon>Ascomycota</taxon>
        <taxon>Pezizomycotina</taxon>
        <taxon>Eurotiomycetes</taxon>
        <taxon>Eurotiomycetidae</taxon>
        <taxon>Eurotiales</taxon>
        <taxon>Aspergillaceae</taxon>
        <taxon>Penicillium</taxon>
    </lineage>
</organism>
<protein>
    <recommendedName>
        <fullName evidence="8">Nitrate/nitrite transporter</fullName>
    </recommendedName>
</protein>
<reference evidence="10 11" key="1">
    <citation type="journal article" date="2013" name="PLoS ONE">
        <title>Genomic and secretomic analyses reveal unique features of the lignocellulolytic enzyme system of Penicillium decumbens.</title>
        <authorList>
            <person name="Liu G."/>
            <person name="Zhang L."/>
            <person name="Wei X."/>
            <person name="Zou G."/>
            <person name="Qin Y."/>
            <person name="Ma L."/>
            <person name="Li J."/>
            <person name="Zheng H."/>
            <person name="Wang S."/>
            <person name="Wang C."/>
            <person name="Xun L."/>
            <person name="Zhao G.-P."/>
            <person name="Zhou Z."/>
            <person name="Qu Y."/>
        </authorList>
    </citation>
    <scope>NUCLEOTIDE SEQUENCE [LARGE SCALE GENOMIC DNA]</scope>
    <source>
        <strain evidence="11">114-2 / CGMCC 5302</strain>
    </source>
</reference>
<dbReference type="GO" id="GO:0005886">
    <property type="term" value="C:plasma membrane"/>
    <property type="evidence" value="ECO:0007669"/>
    <property type="project" value="UniProtKB-SubCell"/>
</dbReference>
<evidence type="ECO:0000256" key="4">
    <source>
        <dbReference type="ARBA" id="ARBA00022692"/>
    </source>
</evidence>
<keyword evidence="3 8" id="KW-0813">Transport</keyword>
<dbReference type="InterPro" id="IPR044772">
    <property type="entry name" value="NO3_transporter"/>
</dbReference>
<sequence length="515" mass="54914">MALKALTVLFVAPEVNPANRKATSIPVLNPFNQYGRVFFFSWMGFMVAFLSWYAFPPLLTVTIKKDLHMSQTEVANSNIVALLATFLVRFIAGPLCDRFGPRLVFVGLLLAGSLPTAMAGLVTTPQGLIALRFFIGILGGTFVPCQVWCTGFFDKKIVGTANSLAGGWGNAGGGITYFVMPAIFDSLVSARGMSAHTAWRVAYVVPFIVIVSVALGMLFLCEDTPTGKWADRHLWMEKAPATQSPLEGKVVDLASGVSSSGPSTTPSLYNMGLDDIEKKGARSPRTVEKDPSSMGQITTLQPDTVVAPTRKEALSVAFSLPTVALAVPYACSFGSELAINSILGTYFEKNFPHMGQTKTGQWAAMFGLLNVVFRPVGGLLGDFLYRSTGSLWSKKLLLTSLGLLMGAFELAIGFSNPKSEATMFGLIGGLALFLEACNGANFALVPHVHPYANGIVSGIVGGFGNLGGIVFAIIFRYHGSDYAKSLWIIGAISLAANLALSWVRPVPKTPAITAQ</sequence>
<dbReference type="GO" id="GO:0015113">
    <property type="term" value="F:nitrite transmembrane transporter activity"/>
    <property type="evidence" value="ECO:0007669"/>
    <property type="project" value="InterPro"/>
</dbReference>
<keyword evidence="4 8" id="KW-0812">Transmembrane</keyword>
<feature type="transmembrane region" description="Helical" evidence="8">
    <location>
        <begin position="75"/>
        <end position="92"/>
    </location>
</feature>
<feature type="transmembrane region" description="Helical" evidence="8">
    <location>
        <begin position="396"/>
        <end position="415"/>
    </location>
</feature>
<comment type="subcellular location">
    <subcellularLocation>
        <location evidence="8">Cell membrane</location>
        <topology evidence="8">Multi-pass membrane protein</topology>
    </subcellularLocation>
    <subcellularLocation>
        <location evidence="1">Membrane</location>
        <topology evidence="1">Multi-pass membrane protein</topology>
    </subcellularLocation>
</comment>
<feature type="transmembrane region" description="Helical" evidence="8">
    <location>
        <begin position="451"/>
        <end position="474"/>
    </location>
</feature>
<keyword evidence="8" id="KW-1003">Cell membrane</keyword>
<dbReference type="InterPro" id="IPR011701">
    <property type="entry name" value="MFS"/>
</dbReference>
<keyword evidence="7 8" id="KW-0472">Membrane</keyword>
<dbReference type="FunFam" id="1.20.1250.20:FF:000382">
    <property type="entry name" value="Nitrate transporter CrnA"/>
    <property type="match status" value="1"/>
</dbReference>
<evidence type="ECO:0000313" key="11">
    <source>
        <dbReference type="Proteomes" id="UP000019376"/>
    </source>
</evidence>
<dbReference type="eggNOG" id="ENOG502QPIC">
    <property type="taxonomic scope" value="Eukaryota"/>
</dbReference>
<keyword evidence="5 8" id="KW-1133">Transmembrane helix</keyword>
<feature type="transmembrane region" description="Helical" evidence="8">
    <location>
        <begin position="104"/>
        <end position="122"/>
    </location>
</feature>
<gene>
    <name evidence="10" type="ORF">PDE_00371</name>
</gene>
<evidence type="ECO:0000256" key="6">
    <source>
        <dbReference type="ARBA" id="ARBA00023063"/>
    </source>
</evidence>
<dbReference type="InterPro" id="IPR004737">
    <property type="entry name" value="NO3_transporter_NarK/NarU-like"/>
</dbReference>
<accession>S8AI88</accession>